<reference evidence="2" key="1">
    <citation type="submission" date="2019-07" db="EMBL/GenBank/DDBJ databases">
        <authorList>
            <person name="Dittberner H."/>
        </authorList>
    </citation>
    <scope>NUCLEOTIDE SEQUENCE [LARGE SCALE GENOMIC DNA]</scope>
</reference>
<keyword evidence="3" id="KW-1185">Reference proteome</keyword>
<comment type="caution">
    <text evidence="2">The sequence shown here is derived from an EMBL/GenBank/DDBJ whole genome shotgun (WGS) entry which is preliminary data.</text>
</comment>
<dbReference type="Proteomes" id="UP000489600">
    <property type="component" value="Unassembled WGS sequence"/>
</dbReference>
<accession>A0A565BUW8</accession>
<feature type="compositionally biased region" description="Low complexity" evidence="1">
    <location>
        <begin position="1"/>
        <end position="28"/>
    </location>
</feature>
<evidence type="ECO:0000256" key="1">
    <source>
        <dbReference type="SAM" id="MobiDB-lite"/>
    </source>
</evidence>
<proteinExistence type="predicted"/>
<dbReference type="EMBL" id="CABITT030000005">
    <property type="protein sequence ID" value="VVB05163.1"/>
    <property type="molecule type" value="Genomic_DNA"/>
</dbReference>
<organism evidence="2 3">
    <name type="scientific">Arabis nemorensis</name>
    <dbReference type="NCBI Taxonomy" id="586526"/>
    <lineage>
        <taxon>Eukaryota</taxon>
        <taxon>Viridiplantae</taxon>
        <taxon>Streptophyta</taxon>
        <taxon>Embryophyta</taxon>
        <taxon>Tracheophyta</taxon>
        <taxon>Spermatophyta</taxon>
        <taxon>Magnoliopsida</taxon>
        <taxon>eudicotyledons</taxon>
        <taxon>Gunneridae</taxon>
        <taxon>Pentapetalae</taxon>
        <taxon>rosids</taxon>
        <taxon>malvids</taxon>
        <taxon>Brassicales</taxon>
        <taxon>Brassicaceae</taxon>
        <taxon>Arabideae</taxon>
        <taxon>Arabis</taxon>
    </lineage>
</organism>
<evidence type="ECO:0000313" key="3">
    <source>
        <dbReference type="Proteomes" id="UP000489600"/>
    </source>
</evidence>
<gene>
    <name evidence="2" type="ORF">ANE_LOCUS15607</name>
</gene>
<dbReference type="AlphaFoldDB" id="A0A565BUW8"/>
<feature type="region of interest" description="Disordered" evidence="1">
    <location>
        <begin position="1"/>
        <end position="29"/>
    </location>
</feature>
<sequence length="87" mass="9021">MTSSIQIDSSGKSSSNRDPISSSSASTSHDLALLEAATMAEVHRKGKARVSSGDDAESNLLKAHRGTDVLLGSELPKPQAPSPWCSA</sequence>
<name>A0A565BUW8_9BRAS</name>
<protein>
    <submittedName>
        <fullName evidence="2">Uncharacterized protein</fullName>
    </submittedName>
</protein>
<evidence type="ECO:0000313" key="2">
    <source>
        <dbReference type="EMBL" id="VVB05163.1"/>
    </source>
</evidence>